<accession>A0AAV2Q249</accession>
<proteinExistence type="predicted"/>
<feature type="chain" id="PRO_5043595553" evidence="2">
    <location>
        <begin position="23"/>
        <end position="97"/>
    </location>
</feature>
<reference evidence="3 4" key="1">
    <citation type="submission" date="2024-05" db="EMBL/GenBank/DDBJ databases">
        <authorList>
            <person name="Wallberg A."/>
        </authorList>
    </citation>
    <scope>NUCLEOTIDE SEQUENCE [LARGE SCALE GENOMIC DNA]</scope>
</reference>
<sequence length="97" mass="11133">MVKFILPAAMLVLALTSTSLEGKAVPGHQFPENVYDFRTVYTGQQQQQQNHHQPQPTRQQPQFVQPQHNNPSRPSQSDLKVYNQNLQYNQGNVNFSK</sequence>
<evidence type="ECO:0000313" key="3">
    <source>
        <dbReference type="EMBL" id="CAL4068430.1"/>
    </source>
</evidence>
<organism evidence="3 4">
    <name type="scientific">Meganyctiphanes norvegica</name>
    <name type="common">Northern krill</name>
    <name type="synonym">Thysanopoda norvegica</name>
    <dbReference type="NCBI Taxonomy" id="48144"/>
    <lineage>
        <taxon>Eukaryota</taxon>
        <taxon>Metazoa</taxon>
        <taxon>Ecdysozoa</taxon>
        <taxon>Arthropoda</taxon>
        <taxon>Crustacea</taxon>
        <taxon>Multicrustacea</taxon>
        <taxon>Malacostraca</taxon>
        <taxon>Eumalacostraca</taxon>
        <taxon>Eucarida</taxon>
        <taxon>Euphausiacea</taxon>
        <taxon>Euphausiidae</taxon>
        <taxon>Meganyctiphanes</taxon>
    </lineage>
</organism>
<evidence type="ECO:0000256" key="1">
    <source>
        <dbReference type="SAM" id="MobiDB-lite"/>
    </source>
</evidence>
<feature type="signal peptide" evidence="2">
    <location>
        <begin position="1"/>
        <end position="22"/>
    </location>
</feature>
<dbReference type="AlphaFoldDB" id="A0AAV2Q249"/>
<feature type="region of interest" description="Disordered" evidence="1">
    <location>
        <begin position="39"/>
        <end position="79"/>
    </location>
</feature>
<dbReference type="EMBL" id="CAXKWB010003138">
    <property type="protein sequence ID" value="CAL4068430.1"/>
    <property type="molecule type" value="Genomic_DNA"/>
</dbReference>
<evidence type="ECO:0000256" key="2">
    <source>
        <dbReference type="SAM" id="SignalP"/>
    </source>
</evidence>
<name>A0AAV2Q249_MEGNR</name>
<protein>
    <submittedName>
        <fullName evidence="3">Uncharacterized protein</fullName>
    </submittedName>
</protein>
<keyword evidence="4" id="KW-1185">Reference proteome</keyword>
<keyword evidence="2" id="KW-0732">Signal</keyword>
<comment type="caution">
    <text evidence="3">The sequence shown here is derived from an EMBL/GenBank/DDBJ whole genome shotgun (WGS) entry which is preliminary data.</text>
</comment>
<evidence type="ECO:0000313" key="4">
    <source>
        <dbReference type="Proteomes" id="UP001497623"/>
    </source>
</evidence>
<gene>
    <name evidence="3" type="ORF">MNOR_LOCUS7232</name>
</gene>
<feature type="compositionally biased region" description="Low complexity" evidence="1">
    <location>
        <begin position="44"/>
        <end position="71"/>
    </location>
</feature>
<dbReference type="Proteomes" id="UP001497623">
    <property type="component" value="Unassembled WGS sequence"/>
</dbReference>